<dbReference type="AlphaFoldDB" id="A0AAV2GTM6"/>
<reference evidence="2 3" key="1">
    <citation type="submission" date="2024-04" db="EMBL/GenBank/DDBJ databases">
        <authorList>
            <person name="Fracassetti M."/>
        </authorList>
    </citation>
    <scope>NUCLEOTIDE SEQUENCE [LARGE SCALE GENOMIC DNA]</scope>
</reference>
<evidence type="ECO:0000313" key="2">
    <source>
        <dbReference type="EMBL" id="CAL1412715.1"/>
    </source>
</evidence>
<keyword evidence="3" id="KW-1185">Reference proteome</keyword>
<evidence type="ECO:0000313" key="3">
    <source>
        <dbReference type="Proteomes" id="UP001497516"/>
    </source>
</evidence>
<name>A0AAV2GTM6_9ROSI</name>
<accession>A0AAV2GTM6</accession>
<dbReference type="PANTHER" id="PTHR33710:SF71">
    <property type="entry name" value="ENDONUCLEASE_EXONUCLEASE_PHOSPHATASE DOMAIN-CONTAINING PROTEIN"/>
    <property type="match status" value="1"/>
</dbReference>
<dbReference type="InterPro" id="IPR005135">
    <property type="entry name" value="Endo/exonuclease/phosphatase"/>
</dbReference>
<dbReference type="PANTHER" id="PTHR33710">
    <property type="entry name" value="BNAC02G09200D PROTEIN"/>
    <property type="match status" value="1"/>
</dbReference>
<dbReference type="SUPFAM" id="SSF56219">
    <property type="entry name" value="DNase I-like"/>
    <property type="match status" value="1"/>
</dbReference>
<dbReference type="EMBL" id="OZ034822">
    <property type="protein sequence ID" value="CAL1412715.1"/>
    <property type="molecule type" value="Genomic_DNA"/>
</dbReference>
<organism evidence="2 3">
    <name type="scientific">Linum trigynum</name>
    <dbReference type="NCBI Taxonomy" id="586398"/>
    <lineage>
        <taxon>Eukaryota</taxon>
        <taxon>Viridiplantae</taxon>
        <taxon>Streptophyta</taxon>
        <taxon>Embryophyta</taxon>
        <taxon>Tracheophyta</taxon>
        <taxon>Spermatophyta</taxon>
        <taxon>Magnoliopsida</taxon>
        <taxon>eudicotyledons</taxon>
        <taxon>Gunneridae</taxon>
        <taxon>Pentapetalae</taxon>
        <taxon>rosids</taxon>
        <taxon>fabids</taxon>
        <taxon>Malpighiales</taxon>
        <taxon>Linaceae</taxon>
        <taxon>Linum</taxon>
    </lineage>
</organism>
<dbReference type="Proteomes" id="UP001497516">
    <property type="component" value="Chromosome 9"/>
</dbReference>
<evidence type="ECO:0000259" key="1">
    <source>
        <dbReference type="Pfam" id="PF03372"/>
    </source>
</evidence>
<gene>
    <name evidence="2" type="ORF">LTRI10_LOCUS51989</name>
</gene>
<dbReference type="InterPro" id="IPR036691">
    <property type="entry name" value="Endo/exonu/phosph_ase_sf"/>
</dbReference>
<proteinExistence type="predicted"/>
<feature type="domain" description="Endonuclease/exonuclease/phosphatase" evidence="1">
    <location>
        <begin position="8"/>
        <end position="212"/>
    </location>
</feature>
<sequence>MDTSIAIWNVRGIGDREKRSRFKRLIRRYNPKIVGLVETKLSNCDDRIIGSLYSRREFEWVAKNAVRSSGGIAVFWDKLFYTKLSSSEGNHFIVVELFEICSSKVWHFVVVYGPQERIDKLAFLSELQNYCSQQSGPICIADEFNMVRNHDDYQGSRRSSELMFEFNSFIDNNGLLELPLGGSRFTWSHGVNRDSRSRIDRVLISQEFDVYYSDRTLTALERVESVHNLLVLKWGQDRRIKRPWRFQNMWLEDERFYENMNSWMGERLQGNGGMFLLAKRLLLIKAKLKVWNKEVFGSMDVKIGGIITEN</sequence>
<dbReference type="GO" id="GO:0003824">
    <property type="term" value="F:catalytic activity"/>
    <property type="evidence" value="ECO:0007669"/>
    <property type="project" value="InterPro"/>
</dbReference>
<protein>
    <recommendedName>
        <fullName evidence="1">Endonuclease/exonuclease/phosphatase domain-containing protein</fullName>
    </recommendedName>
</protein>
<dbReference type="Gene3D" id="3.60.10.10">
    <property type="entry name" value="Endonuclease/exonuclease/phosphatase"/>
    <property type="match status" value="1"/>
</dbReference>
<dbReference type="Pfam" id="PF03372">
    <property type="entry name" value="Exo_endo_phos"/>
    <property type="match status" value="1"/>
</dbReference>